<dbReference type="Proteomes" id="UP000037510">
    <property type="component" value="Unassembled WGS sequence"/>
</dbReference>
<dbReference type="EMBL" id="JTDY01000816">
    <property type="protein sequence ID" value="KOB75773.1"/>
    <property type="molecule type" value="Genomic_DNA"/>
</dbReference>
<dbReference type="SUPFAM" id="SSF48452">
    <property type="entry name" value="TPR-like"/>
    <property type="match status" value="1"/>
</dbReference>
<gene>
    <name evidence="1" type="ORF">OBRU01_06815</name>
</gene>
<sequence>MTVDQFGHWLSDVLRKNSSSWLHYNLASIYWRVKGNVPKALECSRRAVHYAPRQFKNIALLCLGSILHRSKHSDDATVVLGAAVDHDPGFPISHFALGGALAVSGDFNSSLKHLDLSMKLHTKFDLAEKFRNGVLCHLDMFKKMQIAQSTLKELSIALGEYSETENQWLNLESNCVKMAEITRLKIKELKKDGDRNSLVQYFIDSPTYNEEWMKETGVSALDTAQSLQRIIKHIGRHAGLPTKKSLASEETSNRTDIIKEIGPMPSFPDMFPDPKRCIYPSNFKVNRNKETFDTDPDWPSNRFCKEAAPRFPEHIEAVYPKLASKWVLFTVASLYWRVRGNIPYALNCLLTASRTADTRYRDVVLVSLASVFMEMGLLDECSNHAEEAYKMSPYEPATNFVLAQLSMIKKNQKAHMFHLKQAIRVEGRFMGGAARHVLNGWACILKQVNTLMELGDAIFDKFVDAMPSDRTNKVAHQKNYDVMMKTVFNFYDYAALGSKIARYIDTAIQTDRCQRYSVPVLLLVAKEQTCLHISMCLMLFGDTMKKNSNETPS</sequence>
<dbReference type="GO" id="GO:0005737">
    <property type="term" value="C:cytoplasm"/>
    <property type="evidence" value="ECO:0007669"/>
    <property type="project" value="TreeGrafter"/>
</dbReference>
<evidence type="ECO:0000313" key="2">
    <source>
        <dbReference type="Proteomes" id="UP000037510"/>
    </source>
</evidence>
<keyword evidence="2" id="KW-1185">Reference proteome</keyword>
<accession>A0A0L7LJP1</accession>
<organism evidence="1 2">
    <name type="scientific">Operophtera brumata</name>
    <name type="common">Winter moth</name>
    <name type="synonym">Phalaena brumata</name>
    <dbReference type="NCBI Taxonomy" id="104452"/>
    <lineage>
        <taxon>Eukaryota</taxon>
        <taxon>Metazoa</taxon>
        <taxon>Ecdysozoa</taxon>
        <taxon>Arthropoda</taxon>
        <taxon>Hexapoda</taxon>
        <taxon>Insecta</taxon>
        <taxon>Pterygota</taxon>
        <taxon>Neoptera</taxon>
        <taxon>Endopterygota</taxon>
        <taxon>Lepidoptera</taxon>
        <taxon>Glossata</taxon>
        <taxon>Ditrysia</taxon>
        <taxon>Geometroidea</taxon>
        <taxon>Geometridae</taxon>
        <taxon>Larentiinae</taxon>
        <taxon>Operophtera</taxon>
    </lineage>
</organism>
<dbReference type="PANTHER" id="PTHR16091:SF1">
    <property type="entry name" value="TETRATRICOPEPTIDE REPEAT PROTEIN 17"/>
    <property type="match status" value="1"/>
</dbReference>
<dbReference type="Gene3D" id="1.25.40.10">
    <property type="entry name" value="Tetratricopeptide repeat domain"/>
    <property type="match status" value="1"/>
</dbReference>
<dbReference type="AlphaFoldDB" id="A0A0L7LJP1"/>
<name>A0A0L7LJP1_OPEBR</name>
<evidence type="ECO:0000313" key="1">
    <source>
        <dbReference type="EMBL" id="KOB75773.1"/>
    </source>
</evidence>
<dbReference type="GO" id="GO:0015629">
    <property type="term" value="C:actin cytoskeleton"/>
    <property type="evidence" value="ECO:0007669"/>
    <property type="project" value="TreeGrafter"/>
</dbReference>
<dbReference type="GO" id="GO:0030041">
    <property type="term" value="P:actin filament polymerization"/>
    <property type="evidence" value="ECO:0007669"/>
    <property type="project" value="TreeGrafter"/>
</dbReference>
<dbReference type="InterPro" id="IPR011990">
    <property type="entry name" value="TPR-like_helical_dom_sf"/>
</dbReference>
<dbReference type="InterPro" id="IPR052630">
    <property type="entry name" value="TTC17"/>
</dbReference>
<proteinExistence type="predicted"/>
<dbReference type="PANTHER" id="PTHR16091">
    <property type="entry name" value="TTC17 PROTEIN"/>
    <property type="match status" value="1"/>
</dbReference>
<comment type="caution">
    <text evidence="1">The sequence shown here is derived from an EMBL/GenBank/DDBJ whole genome shotgun (WGS) entry which is preliminary data.</text>
</comment>
<reference evidence="1 2" key="1">
    <citation type="journal article" date="2015" name="Genome Biol. Evol.">
        <title>The genome of winter moth (Operophtera brumata) provides a genomic perspective on sexual dimorphism and phenology.</title>
        <authorList>
            <person name="Derks M.F."/>
            <person name="Smit S."/>
            <person name="Salis L."/>
            <person name="Schijlen E."/>
            <person name="Bossers A."/>
            <person name="Mateman C."/>
            <person name="Pijl A.S."/>
            <person name="de Ridder D."/>
            <person name="Groenen M.A."/>
            <person name="Visser M.E."/>
            <person name="Megens H.J."/>
        </authorList>
    </citation>
    <scope>NUCLEOTIDE SEQUENCE [LARGE SCALE GENOMIC DNA]</scope>
    <source>
        <strain evidence="1">WM2013NL</strain>
        <tissue evidence="1">Head and thorax</tissue>
    </source>
</reference>
<protein>
    <submittedName>
        <fullName evidence="1">Tetratricopeptide repeat protein 17</fullName>
    </submittedName>
</protein>